<evidence type="ECO:0000313" key="2">
    <source>
        <dbReference type="Proteomes" id="UP000094802"/>
    </source>
</evidence>
<dbReference type="EMBL" id="AJZD02000174">
    <property type="protein sequence ID" value="OEF93154.1"/>
    <property type="molecule type" value="Genomic_DNA"/>
</dbReference>
<evidence type="ECO:0000313" key="1">
    <source>
        <dbReference type="EMBL" id="OEF93154.1"/>
    </source>
</evidence>
<gene>
    <name evidence="1" type="ORF">A142_00795</name>
</gene>
<proteinExistence type="predicted"/>
<organism evidence="1 2">
    <name type="scientific">Vibrio splendidus 12E03</name>
    <dbReference type="NCBI Taxonomy" id="1191305"/>
    <lineage>
        <taxon>Bacteria</taxon>
        <taxon>Pseudomonadati</taxon>
        <taxon>Pseudomonadota</taxon>
        <taxon>Gammaproteobacteria</taxon>
        <taxon>Vibrionales</taxon>
        <taxon>Vibrionaceae</taxon>
        <taxon>Vibrio</taxon>
    </lineage>
</organism>
<name>A0A1E5FSR5_VIBSP</name>
<comment type="caution">
    <text evidence="1">The sequence shown here is derived from an EMBL/GenBank/DDBJ whole genome shotgun (WGS) entry which is preliminary data.</text>
</comment>
<reference evidence="1 2" key="1">
    <citation type="journal article" date="2012" name="Science">
        <title>Ecological populations of bacteria act as socially cohesive units of antibiotic production and resistance.</title>
        <authorList>
            <person name="Cordero O.X."/>
            <person name="Wildschutte H."/>
            <person name="Kirkup B."/>
            <person name="Proehl S."/>
            <person name="Ngo L."/>
            <person name="Hussain F."/>
            <person name="Le Roux F."/>
            <person name="Mincer T."/>
            <person name="Polz M.F."/>
        </authorList>
    </citation>
    <scope>NUCLEOTIDE SEQUENCE [LARGE SCALE GENOMIC DNA]</scope>
    <source>
        <strain evidence="1 2">12E03</strain>
    </source>
</reference>
<dbReference type="SUPFAM" id="SSF52540">
    <property type="entry name" value="P-loop containing nucleoside triphosphate hydrolases"/>
    <property type="match status" value="1"/>
</dbReference>
<dbReference type="Proteomes" id="UP000094802">
    <property type="component" value="Unassembled WGS sequence"/>
</dbReference>
<protein>
    <submittedName>
        <fullName evidence="1">Uncharacterized protein</fullName>
    </submittedName>
</protein>
<dbReference type="InterPro" id="IPR027417">
    <property type="entry name" value="P-loop_NTPase"/>
</dbReference>
<sequence>MTKMKINHNQTNTMKLLTTFSINEDLAQIKQEVAESSFVFDRFVLKGQSNILFAPPNAGKTLLIIHHLKQAHCAGHLHGLSVFYVNADDSQNGIIEKTEILASIGVHSLVPGYNGFKSHSLLGVLDGLAADNDAKNVVIIVDTLKKFADTMDKKNMRTFGIKVSEFILKGGTFIGLGHTNKNRDMNNNLVYSGTSDLMEDVDCIYMMDIEDEKMDHSGQQTKYIKLTNQKLRGNNALELTYAYDKSESMSYIDMVNSVYSVDSDTYSKEKFLRDEESKFNHFINQYQDAVSLITKLLCSTETDKTELRDYLVKHTDYGRDKCIEIIDKLSGKLIDFKMGGKTGRKKVYSLITKA</sequence>
<accession>A0A1E5FSR5</accession>
<dbReference type="AlphaFoldDB" id="A0A1E5FSR5"/>
<dbReference type="Gene3D" id="3.40.50.300">
    <property type="entry name" value="P-loop containing nucleotide triphosphate hydrolases"/>
    <property type="match status" value="1"/>
</dbReference>